<feature type="transmembrane region" description="Helical" evidence="1">
    <location>
        <begin position="121"/>
        <end position="145"/>
    </location>
</feature>
<feature type="transmembrane region" description="Helical" evidence="1">
    <location>
        <begin position="51"/>
        <end position="70"/>
    </location>
</feature>
<name>A0A7I7NLD8_9MYCO</name>
<dbReference type="KEGG" id="mlj:MLAC_23930"/>
<reference evidence="2 3" key="1">
    <citation type="journal article" date="2019" name="Emerg. Microbes Infect.">
        <title>Comprehensive subspecies identification of 175 nontuberculous mycobacteria species based on 7547 genomic profiles.</title>
        <authorList>
            <person name="Matsumoto Y."/>
            <person name="Kinjo T."/>
            <person name="Motooka D."/>
            <person name="Nabeya D."/>
            <person name="Jung N."/>
            <person name="Uechi K."/>
            <person name="Horii T."/>
            <person name="Iida T."/>
            <person name="Fujita J."/>
            <person name="Nakamura S."/>
        </authorList>
    </citation>
    <scope>NUCLEOTIDE SEQUENCE [LARGE SCALE GENOMIC DNA]</scope>
    <source>
        <strain evidence="2 3">JCM 15657</strain>
    </source>
</reference>
<dbReference type="AlphaFoldDB" id="A0A7I7NLD8"/>
<dbReference type="OrthoDB" id="4721335at2"/>
<evidence type="ECO:0000313" key="2">
    <source>
        <dbReference type="EMBL" id="BBX97099.1"/>
    </source>
</evidence>
<sequence>MRYVFAPGRDVVVGFGRECDIRLDRPGPVNPPAARQTNPDLVLRFTVVGKTLVLCAAAAVDAAILTGFVVVAKGGPVHGAVLLRDPAVELYVSVAATTVVSAIVALALSTLGKSARKVVPLLLPAVLASCVFAGGLLSLVGTWGFDQVSWYIPAWGFAASVDLRRVDSLATHNETWIFGAMWAGLVLYRLRPPSRES</sequence>
<protein>
    <submittedName>
        <fullName evidence="2">Uncharacterized protein</fullName>
    </submittedName>
</protein>
<dbReference type="EMBL" id="AP022581">
    <property type="protein sequence ID" value="BBX97099.1"/>
    <property type="molecule type" value="Genomic_DNA"/>
</dbReference>
<evidence type="ECO:0000256" key="1">
    <source>
        <dbReference type="SAM" id="Phobius"/>
    </source>
</evidence>
<keyword evidence="1" id="KW-0812">Transmembrane</keyword>
<organism evidence="2 3">
    <name type="scientific">Mycobacterium lacus</name>
    <dbReference type="NCBI Taxonomy" id="169765"/>
    <lineage>
        <taxon>Bacteria</taxon>
        <taxon>Bacillati</taxon>
        <taxon>Actinomycetota</taxon>
        <taxon>Actinomycetes</taxon>
        <taxon>Mycobacteriales</taxon>
        <taxon>Mycobacteriaceae</taxon>
        <taxon>Mycobacterium</taxon>
    </lineage>
</organism>
<proteinExistence type="predicted"/>
<keyword evidence="1" id="KW-1133">Transmembrane helix</keyword>
<keyword evidence="3" id="KW-1185">Reference proteome</keyword>
<dbReference type="RefSeq" id="WP_139822461.1">
    <property type="nucleotide sequence ID" value="NZ_AP022581.1"/>
</dbReference>
<evidence type="ECO:0000313" key="3">
    <source>
        <dbReference type="Proteomes" id="UP000466396"/>
    </source>
</evidence>
<accession>A0A7I7NLD8</accession>
<feature type="transmembrane region" description="Helical" evidence="1">
    <location>
        <begin position="90"/>
        <end position="109"/>
    </location>
</feature>
<gene>
    <name evidence="2" type="ORF">MLAC_23930</name>
</gene>
<keyword evidence="1" id="KW-0472">Membrane</keyword>
<dbReference type="Proteomes" id="UP000466396">
    <property type="component" value="Chromosome"/>
</dbReference>